<evidence type="ECO:0000256" key="4">
    <source>
        <dbReference type="SAM" id="Phobius"/>
    </source>
</evidence>
<feature type="domain" description="Attractin/MKLN-like beta-propeller" evidence="5">
    <location>
        <begin position="130"/>
        <end position="350"/>
    </location>
</feature>
<dbReference type="InterPro" id="IPR015915">
    <property type="entry name" value="Kelch-typ_b-propeller"/>
</dbReference>
<evidence type="ECO:0000259" key="5">
    <source>
        <dbReference type="Pfam" id="PF24981"/>
    </source>
</evidence>
<dbReference type="Proteomes" id="UP000271241">
    <property type="component" value="Unassembled WGS sequence"/>
</dbReference>
<evidence type="ECO:0000256" key="2">
    <source>
        <dbReference type="ARBA" id="ARBA00022737"/>
    </source>
</evidence>
<keyword evidence="2" id="KW-0677">Repeat</keyword>
<evidence type="ECO:0000313" key="6">
    <source>
        <dbReference type="EMBL" id="RKP09196.1"/>
    </source>
</evidence>
<keyword evidence="7" id="KW-1185">Reference proteome</keyword>
<evidence type="ECO:0000313" key="7">
    <source>
        <dbReference type="Proteomes" id="UP000271241"/>
    </source>
</evidence>
<keyword evidence="4" id="KW-0472">Membrane</keyword>
<dbReference type="InterPro" id="IPR056737">
    <property type="entry name" value="Beta-prop_ATRN-MKLN-like"/>
</dbReference>
<keyword evidence="4" id="KW-1133">Transmembrane helix</keyword>
<feature type="transmembrane region" description="Helical" evidence="4">
    <location>
        <begin position="401"/>
        <end position="423"/>
    </location>
</feature>
<dbReference type="PANTHER" id="PTHR46093">
    <property type="entry name" value="ACYL-COA-BINDING DOMAIN-CONTAINING PROTEIN 5"/>
    <property type="match status" value="1"/>
</dbReference>
<keyword evidence="3" id="KW-0175">Coiled coil</keyword>
<dbReference type="SUPFAM" id="SSF117281">
    <property type="entry name" value="Kelch motif"/>
    <property type="match status" value="2"/>
</dbReference>
<proteinExistence type="predicted"/>
<dbReference type="STRING" id="78915.A0A4P9XSU7"/>
<name>A0A4P9XSU7_9FUNG</name>
<feature type="coiled-coil region" evidence="3">
    <location>
        <begin position="427"/>
        <end position="454"/>
    </location>
</feature>
<dbReference type="PANTHER" id="PTHR46093:SF3">
    <property type="entry name" value="ACYL-COA-BINDING DOMAIN-CONTAINING PROTEIN 4"/>
    <property type="match status" value="1"/>
</dbReference>
<organism evidence="6 7">
    <name type="scientific">Thamnocephalis sphaerospora</name>
    <dbReference type="NCBI Taxonomy" id="78915"/>
    <lineage>
        <taxon>Eukaryota</taxon>
        <taxon>Fungi</taxon>
        <taxon>Fungi incertae sedis</taxon>
        <taxon>Zoopagomycota</taxon>
        <taxon>Zoopagomycotina</taxon>
        <taxon>Zoopagomycetes</taxon>
        <taxon>Zoopagales</taxon>
        <taxon>Sigmoideomycetaceae</taxon>
        <taxon>Thamnocephalis</taxon>
    </lineage>
</organism>
<dbReference type="OrthoDB" id="432528at2759"/>
<sequence length="524" mass="56132">MTAARGNLRMIKLAKTLAAYVCRVGLLYIGIHLILCTAAISAQNAKPEPRWGHAAKVLGSNLYIVGGRIGEGGNTAPFARDNNFVLSLDLTKSFATSSPPWKSIKASKTMPEPMVNHAMEADRKNNRVLAYGGVRPNYTNAKNIWAFSPQSQSWVSYVPKGGPPGYRFNMDATMVNDVVYDFGGTYDPAAVNSTAASTSLSDLYTLSTNNMTWTAQQNLFTKAGSFSQHTLSYVPSRAMLVVIGGSNNGSLMYMNSVQKYQISTKQWSTVPVSGTPPANRIQHTAVTYGEKIVVYGGCDASYTTVFDDVAVLDVATWSWSKPKLQSPPPGRYDHTATRVGDHMLVAFGYMGSNKGDDGVYALSMTDWKFVDTFPGVADPDQATTDGGTAEQESSGMETGTIVGLAVGGILAAALLVAGTIFMVRHFAKKRRNTRDALQQELASVKQALQQAEASNQRSAAGRYSGAIVSSIVNNRQSGIIQQHDQPALGARPLSAVAPPNEQFYAGRLAPLPASSSSNADVIPM</sequence>
<protein>
    <recommendedName>
        <fullName evidence="5">Attractin/MKLN-like beta-propeller domain-containing protein</fullName>
    </recommendedName>
</protein>
<feature type="transmembrane region" description="Helical" evidence="4">
    <location>
        <begin position="20"/>
        <end position="40"/>
    </location>
</feature>
<dbReference type="EMBL" id="KZ992533">
    <property type="protein sequence ID" value="RKP09196.1"/>
    <property type="molecule type" value="Genomic_DNA"/>
</dbReference>
<accession>A0A4P9XSU7</accession>
<gene>
    <name evidence="6" type="ORF">THASP1DRAFT_29018</name>
</gene>
<evidence type="ECO:0000256" key="1">
    <source>
        <dbReference type="ARBA" id="ARBA00022441"/>
    </source>
</evidence>
<dbReference type="AlphaFoldDB" id="A0A4P9XSU7"/>
<keyword evidence="1" id="KW-0880">Kelch repeat</keyword>
<evidence type="ECO:0000256" key="3">
    <source>
        <dbReference type="SAM" id="Coils"/>
    </source>
</evidence>
<dbReference type="Pfam" id="PF24981">
    <property type="entry name" value="Beta-prop_ATRN-LZTR1"/>
    <property type="match status" value="1"/>
</dbReference>
<reference evidence="7" key="1">
    <citation type="journal article" date="2018" name="Nat. Microbiol.">
        <title>Leveraging single-cell genomics to expand the fungal tree of life.</title>
        <authorList>
            <person name="Ahrendt S.R."/>
            <person name="Quandt C.A."/>
            <person name="Ciobanu D."/>
            <person name="Clum A."/>
            <person name="Salamov A."/>
            <person name="Andreopoulos B."/>
            <person name="Cheng J.F."/>
            <person name="Woyke T."/>
            <person name="Pelin A."/>
            <person name="Henrissat B."/>
            <person name="Reynolds N.K."/>
            <person name="Benny G.L."/>
            <person name="Smith M.E."/>
            <person name="James T.Y."/>
            <person name="Grigoriev I.V."/>
        </authorList>
    </citation>
    <scope>NUCLEOTIDE SEQUENCE [LARGE SCALE GENOMIC DNA]</scope>
    <source>
        <strain evidence="7">RSA 1356</strain>
    </source>
</reference>
<dbReference type="Gene3D" id="2.120.10.80">
    <property type="entry name" value="Kelch-type beta propeller"/>
    <property type="match status" value="2"/>
</dbReference>
<keyword evidence="4" id="KW-0812">Transmembrane</keyword>